<dbReference type="Proteomes" id="UP000886860">
    <property type="component" value="Unassembled WGS sequence"/>
</dbReference>
<dbReference type="GO" id="GO:0016616">
    <property type="term" value="F:oxidoreductase activity, acting on the CH-OH group of donors, NAD or NADP as acceptor"/>
    <property type="evidence" value="ECO:0007669"/>
    <property type="project" value="InterPro"/>
</dbReference>
<name>A0A9D1GHG0_9FIRM</name>
<reference evidence="7" key="2">
    <citation type="journal article" date="2021" name="PeerJ">
        <title>Extensive microbial diversity within the chicken gut microbiome revealed by metagenomics and culture.</title>
        <authorList>
            <person name="Gilroy R."/>
            <person name="Ravi A."/>
            <person name="Getino M."/>
            <person name="Pursley I."/>
            <person name="Horton D.L."/>
            <person name="Alikhan N.F."/>
            <person name="Baker D."/>
            <person name="Gharbi K."/>
            <person name="Hall N."/>
            <person name="Watson M."/>
            <person name="Adriaenssens E.M."/>
            <person name="Foster-Nyarko E."/>
            <person name="Jarju S."/>
            <person name="Secka A."/>
            <person name="Antonio M."/>
            <person name="Oren A."/>
            <person name="Chaudhuri R.R."/>
            <person name="La Ragione R."/>
            <person name="Hildebrand F."/>
            <person name="Pallen M.J."/>
        </authorList>
    </citation>
    <scope>NUCLEOTIDE SEQUENCE</scope>
    <source>
        <strain evidence="7">CHK123-3438</strain>
    </source>
</reference>
<proteinExistence type="inferred from homology"/>
<dbReference type="Gene3D" id="3.40.50.720">
    <property type="entry name" value="NAD(P)-binding Rossmann-like Domain"/>
    <property type="match status" value="2"/>
</dbReference>
<evidence type="ECO:0000256" key="2">
    <source>
        <dbReference type="ARBA" id="ARBA00023002"/>
    </source>
</evidence>
<keyword evidence="3" id="KW-0520">NAD</keyword>
<evidence type="ECO:0000256" key="3">
    <source>
        <dbReference type="ARBA" id="ARBA00023027"/>
    </source>
</evidence>
<feature type="domain" description="D-isomer specific 2-hydroxyacid dehydrogenase NAD-binding" evidence="6">
    <location>
        <begin position="112"/>
        <end position="283"/>
    </location>
</feature>
<dbReference type="Pfam" id="PF00389">
    <property type="entry name" value="2-Hacid_dh"/>
    <property type="match status" value="1"/>
</dbReference>
<keyword evidence="2 4" id="KW-0560">Oxidoreductase</keyword>
<dbReference type="SUPFAM" id="SSF51735">
    <property type="entry name" value="NAD(P)-binding Rossmann-fold domains"/>
    <property type="match status" value="1"/>
</dbReference>
<dbReference type="PROSITE" id="PS00670">
    <property type="entry name" value="D_2_HYDROXYACID_DH_2"/>
    <property type="match status" value="1"/>
</dbReference>
<evidence type="ECO:0000256" key="4">
    <source>
        <dbReference type="RuleBase" id="RU003719"/>
    </source>
</evidence>
<gene>
    <name evidence="7" type="ORF">IAB60_03745</name>
</gene>
<dbReference type="Pfam" id="PF02826">
    <property type="entry name" value="2-Hacid_dh_C"/>
    <property type="match status" value="1"/>
</dbReference>
<comment type="similarity">
    <text evidence="1 4">Belongs to the D-isomer specific 2-hydroxyacid dehydrogenase family.</text>
</comment>
<dbReference type="FunFam" id="3.40.50.720:FF:000203">
    <property type="entry name" value="D-3-phosphoglycerate dehydrogenase (SerA)"/>
    <property type="match status" value="1"/>
</dbReference>
<dbReference type="InterPro" id="IPR036291">
    <property type="entry name" value="NAD(P)-bd_dom_sf"/>
</dbReference>
<dbReference type="PANTHER" id="PTHR43761">
    <property type="entry name" value="D-ISOMER SPECIFIC 2-HYDROXYACID DEHYDROGENASE FAMILY PROTEIN (AFU_ORTHOLOGUE AFUA_1G13630)"/>
    <property type="match status" value="1"/>
</dbReference>
<dbReference type="InterPro" id="IPR029753">
    <property type="entry name" value="D-isomer_DH_CS"/>
</dbReference>
<dbReference type="PANTHER" id="PTHR43761:SF1">
    <property type="entry name" value="D-ISOMER SPECIFIC 2-HYDROXYACID DEHYDROGENASE CATALYTIC DOMAIN-CONTAINING PROTEIN-RELATED"/>
    <property type="match status" value="1"/>
</dbReference>
<sequence length="314" mass="34256">MKLVFLEPLGISQESLEKLVQDKIGDRMEVVYYPDRHEDTEELIRRSQGADVVVLSNFQYRKEVMEHCPDLKMVCVAFTGVDHVDVDYCRERGIMVCNCAGYSTVAVADLVFGMVIDLARNILPCNEAVRRGGTKNGLVGFELEGKVFGVVGLGAIGHRVARIANAFGCKVLAYNRSRKDVEGVEQTDLDTLLSQSDIVSLHVPLNDSTRGMIGTEALKKMKKSAFLINTARGPVVDSQALAEALKEGTIAGAAVDVFETEPPIQPDHVLFNAPNLIATPHVAFATQQAFEKRAVIVCDNIAGWLDGKPVNVIS</sequence>
<dbReference type="EMBL" id="DVKS01000061">
    <property type="protein sequence ID" value="HIT41210.1"/>
    <property type="molecule type" value="Genomic_DNA"/>
</dbReference>
<dbReference type="InterPro" id="IPR006140">
    <property type="entry name" value="D-isomer_DH_NAD-bd"/>
</dbReference>
<accession>A0A9D1GHG0</accession>
<protein>
    <submittedName>
        <fullName evidence="7">Hydroxyacid dehydrogenase</fullName>
    </submittedName>
</protein>
<dbReference type="InterPro" id="IPR006139">
    <property type="entry name" value="D-isomer_2_OHA_DH_cat_dom"/>
</dbReference>
<evidence type="ECO:0000259" key="6">
    <source>
        <dbReference type="Pfam" id="PF02826"/>
    </source>
</evidence>
<dbReference type="InterPro" id="IPR050418">
    <property type="entry name" value="D-iso_2-hydroxyacid_DH_PdxB"/>
</dbReference>
<feature type="domain" description="D-isomer specific 2-hydroxyacid dehydrogenase catalytic" evidence="5">
    <location>
        <begin position="15"/>
        <end position="310"/>
    </location>
</feature>
<organism evidence="7 8">
    <name type="scientific">Candidatus Caccovicinus merdipullorum</name>
    <dbReference type="NCBI Taxonomy" id="2840724"/>
    <lineage>
        <taxon>Bacteria</taxon>
        <taxon>Bacillati</taxon>
        <taxon>Bacillota</taxon>
        <taxon>Clostridia</taxon>
        <taxon>Eubacteriales</taxon>
        <taxon>Candidatus Caccovicinus</taxon>
    </lineage>
</organism>
<evidence type="ECO:0000313" key="8">
    <source>
        <dbReference type="Proteomes" id="UP000886860"/>
    </source>
</evidence>
<dbReference type="GO" id="GO:0051287">
    <property type="term" value="F:NAD binding"/>
    <property type="evidence" value="ECO:0007669"/>
    <property type="project" value="InterPro"/>
</dbReference>
<dbReference type="SUPFAM" id="SSF52283">
    <property type="entry name" value="Formate/glycerate dehydrogenase catalytic domain-like"/>
    <property type="match status" value="1"/>
</dbReference>
<reference evidence="7" key="1">
    <citation type="submission" date="2020-10" db="EMBL/GenBank/DDBJ databases">
        <authorList>
            <person name="Gilroy R."/>
        </authorList>
    </citation>
    <scope>NUCLEOTIDE SEQUENCE</scope>
    <source>
        <strain evidence="7">CHK123-3438</strain>
    </source>
</reference>
<dbReference type="AlphaFoldDB" id="A0A9D1GHG0"/>
<evidence type="ECO:0000313" key="7">
    <source>
        <dbReference type="EMBL" id="HIT41210.1"/>
    </source>
</evidence>
<dbReference type="CDD" id="cd12161">
    <property type="entry name" value="GDH_like_1"/>
    <property type="match status" value="1"/>
</dbReference>
<comment type="caution">
    <text evidence="7">The sequence shown here is derived from an EMBL/GenBank/DDBJ whole genome shotgun (WGS) entry which is preliminary data.</text>
</comment>
<evidence type="ECO:0000259" key="5">
    <source>
        <dbReference type="Pfam" id="PF00389"/>
    </source>
</evidence>
<evidence type="ECO:0000256" key="1">
    <source>
        <dbReference type="ARBA" id="ARBA00005854"/>
    </source>
</evidence>
<dbReference type="PROSITE" id="PS00671">
    <property type="entry name" value="D_2_HYDROXYACID_DH_3"/>
    <property type="match status" value="1"/>
</dbReference>